<keyword evidence="4" id="KW-1185">Reference proteome</keyword>
<reference evidence="3" key="1">
    <citation type="submission" date="2023-03" db="EMBL/GenBank/DDBJ databases">
        <authorList>
            <person name="Julca I."/>
        </authorList>
    </citation>
    <scope>NUCLEOTIDE SEQUENCE</scope>
</reference>
<dbReference type="InterPro" id="IPR002110">
    <property type="entry name" value="Ankyrin_rpt"/>
</dbReference>
<dbReference type="EMBL" id="OX459126">
    <property type="protein sequence ID" value="CAI9117739.1"/>
    <property type="molecule type" value="Genomic_DNA"/>
</dbReference>
<dbReference type="Pfam" id="PF12796">
    <property type="entry name" value="Ank_2"/>
    <property type="match status" value="2"/>
</dbReference>
<protein>
    <submittedName>
        <fullName evidence="3">OLC1v1019204C1</fullName>
    </submittedName>
</protein>
<evidence type="ECO:0000313" key="3">
    <source>
        <dbReference type="EMBL" id="CAI9117739.1"/>
    </source>
</evidence>
<evidence type="ECO:0000256" key="1">
    <source>
        <dbReference type="SAM" id="Phobius"/>
    </source>
</evidence>
<keyword evidence="1" id="KW-0472">Membrane</keyword>
<dbReference type="SMART" id="SM00248">
    <property type="entry name" value="ANK"/>
    <property type="match status" value="7"/>
</dbReference>
<feature type="transmembrane region" description="Helical" evidence="1">
    <location>
        <begin position="381"/>
        <end position="405"/>
    </location>
</feature>
<proteinExistence type="predicted"/>
<dbReference type="SUPFAM" id="SSF48403">
    <property type="entry name" value="Ankyrin repeat"/>
    <property type="match status" value="1"/>
</dbReference>
<name>A0AAV1EDH3_OLDCO</name>
<dbReference type="PANTHER" id="PTHR24177:SF470">
    <property type="entry name" value="ANKYRIN REPEAT PROTEIN"/>
    <property type="match status" value="1"/>
</dbReference>
<dbReference type="AlphaFoldDB" id="A0AAV1EDH3"/>
<keyword evidence="1" id="KW-1133">Transmembrane helix</keyword>
<organism evidence="3 4">
    <name type="scientific">Oldenlandia corymbosa var. corymbosa</name>
    <dbReference type="NCBI Taxonomy" id="529605"/>
    <lineage>
        <taxon>Eukaryota</taxon>
        <taxon>Viridiplantae</taxon>
        <taxon>Streptophyta</taxon>
        <taxon>Embryophyta</taxon>
        <taxon>Tracheophyta</taxon>
        <taxon>Spermatophyta</taxon>
        <taxon>Magnoliopsida</taxon>
        <taxon>eudicotyledons</taxon>
        <taxon>Gunneridae</taxon>
        <taxon>Pentapetalae</taxon>
        <taxon>asterids</taxon>
        <taxon>lamiids</taxon>
        <taxon>Gentianales</taxon>
        <taxon>Rubiaceae</taxon>
        <taxon>Rubioideae</taxon>
        <taxon>Spermacoceae</taxon>
        <taxon>Hedyotis-Oldenlandia complex</taxon>
        <taxon>Oldenlandia</taxon>
    </lineage>
</organism>
<dbReference type="PANTHER" id="PTHR24177">
    <property type="entry name" value="CASKIN"/>
    <property type="match status" value="1"/>
</dbReference>
<feature type="transmembrane region" description="Helical" evidence="1">
    <location>
        <begin position="659"/>
        <end position="677"/>
    </location>
</feature>
<dbReference type="Gene3D" id="1.25.40.20">
    <property type="entry name" value="Ankyrin repeat-containing domain"/>
    <property type="match status" value="3"/>
</dbReference>
<dbReference type="Pfam" id="PF13962">
    <property type="entry name" value="PGG"/>
    <property type="match status" value="1"/>
</dbReference>
<feature type="transmembrane region" description="Helical" evidence="1">
    <location>
        <begin position="742"/>
        <end position="763"/>
    </location>
</feature>
<feature type="transmembrane region" description="Helical" evidence="1">
    <location>
        <begin position="775"/>
        <end position="799"/>
    </location>
</feature>
<evidence type="ECO:0000259" key="2">
    <source>
        <dbReference type="Pfam" id="PF13962"/>
    </source>
</evidence>
<feature type="transmembrane region" description="Helical" evidence="1">
    <location>
        <begin position="697"/>
        <end position="721"/>
    </location>
</feature>
<dbReference type="GO" id="GO:0016020">
    <property type="term" value="C:membrane"/>
    <property type="evidence" value="ECO:0007669"/>
    <property type="project" value="TreeGrafter"/>
</dbReference>
<dbReference type="Proteomes" id="UP001161247">
    <property type="component" value="Chromosome 9"/>
</dbReference>
<accession>A0AAV1EDH3</accession>
<keyword evidence="1" id="KW-0812">Transmembrane</keyword>
<dbReference type="InterPro" id="IPR036770">
    <property type="entry name" value="Ankyrin_rpt-contain_sf"/>
</dbReference>
<dbReference type="InterPro" id="IPR026961">
    <property type="entry name" value="PGG_dom"/>
</dbReference>
<gene>
    <name evidence="3" type="ORF">OLC1_LOCUS23755</name>
</gene>
<feature type="domain" description="PGG" evidence="2">
    <location>
        <begin position="651"/>
        <end position="762"/>
    </location>
</feature>
<sequence length="815" mass="93618">MEAQNKQYKYGQCYDDQVTNQRAVHFHRPKKMPKKNHEEEQPTPQEFDVHYLFERTMRNDWEEVLLVYKQHPKDAATAKLIKSEETALHIAVSSYRADQPTAKQHEEHVENLVKTIREAQLQDEILKLRSKKGNTPLHLAAALGSVRLCKCIVGEDKSLISIRNKKGETPLFMAAHHGKMEAFMYLQEFYNATHDTDDHERKESVESLCRRKDGDTILHSAISGEYFELAHKIIEYFPDLVKYLNQDGFSPLHFLARKPNVFESSSNFRLLDRFIYHCMISNLKNIFMRFHLFLSILNGTYYPENYQTCVNFFALLWATFKKKLFLLVLLREVCGEGPRSSTTDEENPEKKEEANPGLFYLQLIYTLQRDGSKNTSSFPQIYATGILLFKLLVNLLLTMFGIGIWRISKIKEKKYRYKWAAKIMNELISLETDYKFFHNGGTPTIELEPMYAGRLEAFEPPLLPPPVPHSRSVVEENRSGKHKNQQDMSFTGMIEKKHETAARTKVAKKETPLLLAAKMGITEMVEEILKKYPVAIQDLDANKKNALLLAVENRQTEVYDLLLKMTLPESVLYQVDKDGNSAIHLAAKFQKHQPWRIPGAALQMQWEIKWYKHVKSTMPTQYFIQYNKKEETASEIFKKTHESLVKDGSGWIIKTSESCSLVAALIATVAFATSTTVPGGVDQVSGHPIFENQPAFLVFSIGSVVALCFSVTALVFFLAILTSRCQQKDFRYDLPRKLLFGLSSLFTSIAAILISFCAGHFFLLKDQLNNAAYPIYTAACLPITFYAFAQLPLYFDLVWSITRKVPLRSYKVFSN</sequence>
<evidence type="ECO:0000313" key="4">
    <source>
        <dbReference type="Proteomes" id="UP001161247"/>
    </source>
</evidence>